<keyword evidence="5" id="KW-0804">Transcription</keyword>
<dbReference type="FunFam" id="1.10.10.60:FF:000015">
    <property type="entry name" value="Transcription factor RAX3"/>
    <property type="match status" value="1"/>
</dbReference>
<dbReference type="AlphaFoldDB" id="A0AAQ3L482"/>
<evidence type="ECO:0000256" key="2">
    <source>
        <dbReference type="ARBA" id="ARBA00022737"/>
    </source>
</evidence>
<accession>A0AAQ3L482</accession>
<evidence type="ECO:0000256" key="1">
    <source>
        <dbReference type="ARBA" id="ARBA00004123"/>
    </source>
</evidence>
<dbReference type="InterPro" id="IPR001005">
    <property type="entry name" value="SANT/Myb"/>
</dbReference>
<name>A0AAQ3L482_9LILI</name>
<evidence type="ECO:0000256" key="7">
    <source>
        <dbReference type="SAM" id="MobiDB-lite"/>
    </source>
</evidence>
<keyword evidence="3" id="KW-0805">Transcription regulation</keyword>
<keyword evidence="4" id="KW-0238">DNA-binding</keyword>
<dbReference type="Proteomes" id="UP001327560">
    <property type="component" value="Chromosome 8"/>
</dbReference>
<reference evidence="10 11" key="1">
    <citation type="submission" date="2023-10" db="EMBL/GenBank/DDBJ databases">
        <title>Chromosome-scale genome assembly provides insights into flower coloration mechanisms of Canna indica.</title>
        <authorList>
            <person name="Li C."/>
        </authorList>
    </citation>
    <scope>NUCLEOTIDE SEQUENCE [LARGE SCALE GENOMIC DNA]</scope>
    <source>
        <tissue evidence="10">Flower</tissue>
    </source>
</reference>
<dbReference type="EMBL" id="CP136897">
    <property type="protein sequence ID" value="WOL18248.1"/>
    <property type="molecule type" value="Genomic_DNA"/>
</dbReference>
<dbReference type="FunFam" id="1.10.10.60:FF:000222">
    <property type="entry name" value="Transcription factor MYB36"/>
    <property type="match status" value="1"/>
</dbReference>
<dbReference type="SMART" id="SM00717">
    <property type="entry name" value="SANT"/>
    <property type="match status" value="2"/>
</dbReference>
<dbReference type="Pfam" id="PF10294">
    <property type="entry name" value="Methyltransf_16"/>
    <property type="match status" value="1"/>
</dbReference>
<dbReference type="PROSITE" id="PS51294">
    <property type="entry name" value="HTH_MYB"/>
    <property type="match status" value="2"/>
</dbReference>
<dbReference type="PROSITE" id="PS50090">
    <property type="entry name" value="MYB_LIKE"/>
    <property type="match status" value="2"/>
</dbReference>
<dbReference type="InterPro" id="IPR009057">
    <property type="entry name" value="Homeodomain-like_sf"/>
</dbReference>
<feature type="domain" description="Myb-like" evidence="8">
    <location>
        <begin position="9"/>
        <end position="62"/>
    </location>
</feature>
<keyword evidence="10" id="KW-0489">Methyltransferase</keyword>
<keyword evidence="2" id="KW-0677">Repeat</keyword>
<keyword evidence="10" id="KW-0808">Transferase</keyword>
<feature type="domain" description="Myb-like" evidence="8">
    <location>
        <begin position="63"/>
        <end position="113"/>
    </location>
</feature>
<dbReference type="GO" id="GO:0032259">
    <property type="term" value="P:methylation"/>
    <property type="evidence" value="ECO:0007669"/>
    <property type="project" value="UniProtKB-KW"/>
</dbReference>
<evidence type="ECO:0000256" key="6">
    <source>
        <dbReference type="ARBA" id="ARBA00023242"/>
    </source>
</evidence>
<dbReference type="Gene3D" id="3.40.50.150">
    <property type="entry name" value="Vaccinia Virus protein VP39"/>
    <property type="match status" value="1"/>
</dbReference>
<dbReference type="InterPro" id="IPR017930">
    <property type="entry name" value="Myb_dom"/>
</dbReference>
<evidence type="ECO:0000313" key="11">
    <source>
        <dbReference type="Proteomes" id="UP001327560"/>
    </source>
</evidence>
<keyword evidence="11" id="KW-1185">Reference proteome</keyword>
<evidence type="ECO:0000313" key="10">
    <source>
        <dbReference type="EMBL" id="WOL18248.1"/>
    </source>
</evidence>
<feature type="compositionally biased region" description="Polar residues" evidence="7">
    <location>
        <begin position="591"/>
        <end position="600"/>
    </location>
</feature>
<organism evidence="10 11">
    <name type="scientific">Canna indica</name>
    <name type="common">Indian-shot</name>
    <dbReference type="NCBI Taxonomy" id="4628"/>
    <lineage>
        <taxon>Eukaryota</taxon>
        <taxon>Viridiplantae</taxon>
        <taxon>Streptophyta</taxon>
        <taxon>Embryophyta</taxon>
        <taxon>Tracheophyta</taxon>
        <taxon>Spermatophyta</taxon>
        <taxon>Magnoliopsida</taxon>
        <taxon>Liliopsida</taxon>
        <taxon>Zingiberales</taxon>
        <taxon>Cannaceae</taxon>
        <taxon>Canna</taxon>
    </lineage>
</organism>
<dbReference type="InterPro" id="IPR019410">
    <property type="entry name" value="Methyltransf_16"/>
</dbReference>
<evidence type="ECO:0000259" key="8">
    <source>
        <dbReference type="PROSITE" id="PS50090"/>
    </source>
</evidence>
<dbReference type="PANTHER" id="PTHR48000">
    <property type="entry name" value="OS09G0431300 PROTEIN"/>
    <property type="match status" value="1"/>
</dbReference>
<dbReference type="Gene3D" id="1.10.10.60">
    <property type="entry name" value="Homeodomain-like"/>
    <property type="match status" value="2"/>
</dbReference>
<proteinExistence type="predicted"/>
<sequence>MGRAPCCDKANVKKGPWSPEEDKQLKDYIEKHGTGGNWIALPQKAGLRRCGKSCRLRWLNYLRPNIKHGDFSDDEDRIICSLFASIGSRWSIIAAQLPGRTDNDIKNYWNTKLKKKLLGLPPSHRKQQLKKQHQLQEQQPQLIFPAGYSFEAAAAAAAAASLIHSSSSSSSSVADLEGIPITSPYLLNPNFISTTSSSPLQGLKHQSLNGGSLIMFGGDHPQMSCSSSDRGVYYTSNNSNFSHGGDSLLEMMIHGHNNFGEVNAAAAAMDEFLCFQHNVIINCFPLRVPLRAGECFEKTVPLRVQFTNICSSKNNNIWTFDLQYKKVNAVQSAACVRRGVAMEDDRLNSPSTSAVTIEVFGHRLNLSQDPNSNHLGTTVWDASMVFVKFLEKNCRKGRFCPSKLKGKRVIELGAGCGLAGLGMAMLGCSVISTDQKEVLPLLLRNIERNTSWITQANPDSGSSASFGCIEVAELDWQNKEHIKAVDPPFDYIIGTDVVYAEHLLEPLLQTILALSGPRTVILLGYEIRSTMVHDRMMDMWKDNFVVKTIPRAKMDIKYQHPSIQLFMMEEKDQSGCGNSGPRASRTPEACQANNEDSQSYDAEDVADQTVSEQTEDLEPGNNDWEIRRLGSMAARLLRDVKIK</sequence>
<evidence type="ECO:0000256" key="4">
    <source>
        <dbReference type="ARBA" id="ARBA00023125"/>
    </source>
</evidence>
<evidence type="ECO:0000259" key="9">
    <source>
        <dbReference type="PROSITE" id="PS51294"/>
    </source>
</evidence>
<feature type="region of interest" description="Disordered" evidence="7">
    <location>
        <begin position="572"/>
        <end position="622"/>
    </location>
</feature>
<protein>
    <submittedName>
        <fullName evidence="10">Protein N-lysine methyltransferase METTL21A</fullName>
    </submittedName>
</protein>
<dbReference type="InterPro" id="IPR029063">
    <property type="entry name" value="SAM-dependent_MTases_sf"/>
</dbReference>
<dbReference type="GO" id="GO:0003677">
    <property type="term" value="F:DNA binding"/>
    <property type="evidence" value="ECO:0007669"/>
    <property type="project" value="UniProtKB-KW"/>
</dbReference>
<dbReference type="GO" id="GO:0008168">
    <property type="term" value="F:methyltransferase activity"/>
    <property type="evidence" value="ECO:0007669"/>
    <property type="project" value="UniProtKB-KW"/>
</dbReference>
<dbReference type="SUPFAM" id="SSF53335">
    <property type="entry name" value="S-adenosyl-L-methionine-dependent methyltransferases"/>
    <property type="match status" value="1"/>
</dbReference>
<keyword evidence="6" id="KW-0539">Nucleus</keyword>
<dbReference type="CDD" id="cd00167">
    <property type="entry name" value="SANT"/>
    <property type="match status" value="1"/>
</dbReference>
<dbReference type="Pfam" id="PF00249">
    <property type="entry name" value="Myb_DNA-binding"/>
    <property type="match status" value="2"/>
</dbReference>
<feature type="domain" description="HTH myb-type" evidence="9">
    <location>
        <begin position="63"/>
        <end position="117"/>
    </location>
</feature>
<evidence type="ECO:0000256" key="3">
    <source>
        <dbReference type="ARBA" id="ARBA00023015"/>
    </source>
</evidence>
<gene>
    <name evidence="10" type="ORF">Cni_G27041</name>
</gene>
<evidence type="ECO:0000256" key="5">
    <source>
        <dbReference type="ARBA" id="ARBA00023163"/>
    </source>
</evidence>
<feature type="domain" description="HTH myb-type" evidence="9">
    <location>
        <begin position="9"/>
        <end position="62"/>
    </location>
</feature>
<comment type="subcellular location">
    <subcellularLocation>
        <location evidence="1">Nucleus</location>
    </subcellularLocation>
</comment>
<dbReference type="GO" id="GO:0005634">
    <property type="term" value="C:nucleus"/>
    <property type="evidence" value="ECO:0007669"/>
    <property type="project" value="UniProtKB-SubCell"/>
</dbReference>
<dbReference type="SUPFAM" id="SSF46689">
    <property type="entry name" value="Homeodomain-like"/>
    <property type="match status" value="1"/>
</dbReference>
<dbReference type="PANTHER" id="PTHR48000:SF8">
    <property type="entry name" value="TRANSCRIPTION FACTOR RAX2-LIKE"/>
    <property type="match status" value="1"/>
</dbReference>